<organism evidence="8 9">
    <name type="scientific">Janthinobacterium psychrotolerans</name>
    <dbReference type="NCBI Taxonomy" id="1747903"/>
    <lineage>
        <taxon>Bacteria</taxon>
        <taxon>Pseudomonadati</taxon>
        <taxon>Pseudomonadota</taxon>
        <taxon>Betaproteobacteria</taxon>
        <taxon>Burkholderiales</taxon>
        <taxon>Oxalobacteraceae</taxon>
        <taxon>Janthinobacterium</taxon>
    </lineage>
</organism>
<dbReference type="InterPro" id="IPR013525">
    <property type="entry name" value="ABC2_TM"/>
</dbReference>
<feature type="transmembrane region" description="Helical" evidence="6">
    <location>
        <begin position="190"/>
        <end position="210"/>
    </location>
</feature>
<dbReference type="Pfam" id="PF12698">
    <property type="entry name" value="ABC2_membrane_3"/>
    <property type="match status" value="1"/>
</dbReference>
<reference evidence="8 9" key="1">
    <citation type="submission" date="2016-04" db="EMBL/GenBank/DDBJ databases">
        <title>Draft genome sequence of Janthinobacterium psychrotolerans sp. nov., isolated from freshwater sediments in Denmark.</title>
        <authorList>
            <person name="Gong X."/>
            <person name="Skrivergaard S."/>
            <person name="Korsgaard B.S."/>
            <person name="Schreiber L."/>
            <person name="Marshall I.P."/>
            <person name="Finster K."/>
            <person name="Schramm A."/>
        </authorList>
    </citation>
    <scope>NUCLEOTIDE SEQUENCE [LARGE SCALE GENOMIC DNA]</scope>
    <source>
        <strain evidence="8 9">S3-2</strain>
    </source>
</reference>
<dbReference type="STRING" id="1747903.ASR47_1006185"/>
<feature type="domain" description="ABC-2 type transporter transmembrane" evidence="7">
    <location>
        <begin position="27"/>
        <end position="378"/>
    </location>
</feature>
<evidence type="ECO:0000313" key="8">
    <source>
        <dbReference type="EMBL" id="OBV38585.1"/>
    </source>
</evidence>
<comment type="caution">
    <text evidence="8">The sequence shown here is derived from an EMBL/GenBank/DDBJ whole genome shotgun (WGS) entry which is preliminary data.</text>
</comment>
<dbReference type="PRINTS" id="PR00164">
    <property type="entry name" value="ABC2TRNSPORT"/>
</dbReference>
<dbReference type="InterPro" id="IPR000412">
    <property type="entry name" value="ABC_2_transport"/>
</dbReference>
<keyword evidence="2" id="KW-1003">Cell membrane</keyword>
<dbReference type="InterPro" id="IPR051449">
    <property type="entry name" value="ABC-2_transporter_component"/>
</dbReference>
<evidence type="ECO:0000256" key="5">
    <source>
        <dbReference type="ARBA" id="ARBA00023136"/>
    </source>
</evidence>
<keyword evidence="5 6" id="KW-0472">Membrane</keyword>
<dbReference type="PANTHER" id="PTHR30294">
    <property type="entry name" value="MEMBRANE COMPONENT OF ABC TRANSPORTER YHHJ-RELATED"/>
    <property type="match status" value="1"/>
</dbReference>
<proteinExistence type="predicted"/>
<accession>A0A1A7C1H8</accession>
<name>A0A1A7C1H8_9BURK</name>
<comment type="subcellular location">
    <subcellularLocation>
        <location evidence="1">Cell membrane</location>
        <topology evidence="1">Multi-pass membrane protein</topology>
    </subcellularLocation>
</comment>
<dbReference type="GO" id="GO:0043190">
    <property type="term" value="C:ATP-binding cassette (ABC) transporter complex"/>
    <property type="evidence" value="ECO:0007669"/>
    <property type="project" value="InterPro"/>
</dbReference>
<evidence type="ECO:0000313" key="9">
    <source>
        <dbReference type="Proteomes" id="UP000092713"/>
    </source>
</evidence>
<evidence type="ECO:0000256" key="1">
    <source>
        <dbReference type="ARBA" id="ARBA00004651"/>
    </source>
</evidence>
<keyword evidence="4 6" id="KW-1133">Transmembrane helix</keyword>
<evidence type="ECO:0000259" key="7">
    <source>
        <dbReference type="Pfam" id="PF12698"/>
    </source>
</evidence>
<keyword evidence="3 6" id="KW-0812">Transmembrane</keyword>
<dbReference type="EMBL" id="LOCQ01000057">
    <property type="protein sequence ID" value="OBV38585.1"/>
    <property type="molecule type" value="Genomic_DNA"/>
</dbReference>
<dbReference type="PANTHER" id="PTHR30294:SF47">
    <property type="entry name" value="INNER MEMBRANE TRANSPORT PERMEASE YHHJ"/>
    <property type="match status" value="1"/>
</dbReference>
<feature type="transmembrane region" description="Helical" evidence="6">
    <location>
        <begin position="363"/>
        <end position="382"/>
    </location>
</feature>
<gene>
    <name evidence="8" type="ORF">ASR47_1006185</name>
</gene>
<dbReference type="PATRIC" id="fig|1747903.4.peg.2137"/>
<feature type="transmembrane region" description="Helical" evidence="6">
    <location>
        <begin position="241"/>
        <end position="262"/>
    </location>
</feature>
<evidence type="ECO:0000256" key="4">
    <source>
        <dbReference type="ARBA" id="ARBA00022989"/>
    </source>
</evidence>
<dbReference type="AlphaFoldDB" id="A0A1A7C1H8"/>
<evidence type="ECO:0000256" key="3">
    <source>
        <dbReference type="ARBA" id="ARBA00022692"/>
    </source>
</evidence>
<evidence type="ECO:0000256" key="2">
    <source>
        <dbReference type="ARBA" id="ARBA00022475"/>
    </source>
</evidence>
<feature type="transmembrane region" description="Helical" evidence="6">
    <location>
        <begin position="274"/>
        <end position="294"/>
    </location>
</feature>
<dbReference type="OrthoDB" id="9803577at2"/>
<dbReference type="GO" id="GO:0140359">
    <property type="term" value="F:ABC-type transporter activity"/>
    <property type="evidence" value="ECO:0007669"/>
    <property type="project" value="InterPro"/>
</dbReference>
<dbReference type="Proteomes" id="UP000092713">
    <property type="component" value="Unassembled WGS sequence"/>
</dbReference>
<dbReference type="Gene3D" id="3.40.1710.10">
    <property type="entry name" value="abc type-2 transporter like domain"/>
    <property type="match status" value="1"/>
</dbReference>
<feature type="transmembrane region" description="Helical" evidence="6">
    <location>
        <begin position="24"/>
        <end position="45"/>
    </location>
</feature>
<dbReference type="RefSeq" id="WP_065308821.1">
    <property type="nucleotide sequence ID" value="NZ_LOCQ01000057.1"/>
</dbReference>
<keyword evidence="9" id="KW-1185">Reference proteome</keyword>
<protein>
    <submittedName>
        <fullName evidence="8">ABC-2 type transport system permease protein</fullName>
    </submittedName>
</protein>
<evidence type="ECO:0000256" key="6">
    <source>
        <dbReference type="SAM" id="Phobius"/>
    </source>
</evidence>
<feature type="transmembrane region" description="Helical" evidence="6">
    <location>
        <begin position="301"/>
        <end position="321"/>
    </location>
</feature>
<sequence>MTEALRQRQPGAVAREWARLRADFWDLAMLSWIPLLLCGLLWWIFSAGIARELPIAVIDKDNSALSRQLTRWLDASPGVQVAARVGSSEEALQLLRERSAFGYLVIPPDFQKELLAGRQATVQWLYNAQFSSHAGSLLRDVRTVSTTLSAGVEMTARAKRGVSGAQAAAQFEPVRTQLNSLYNENISYEAFLTLALMPSMLQIFIVIAVVTTIGRELRDGTVPQWLASAKGSWWRAVGAKLLFPLLAYTALALLYLLFFSVVRGWAVAGSVPGLLLGMLLLVLAYCALGLLLVAATLSLRLSLSGTAFITAPAFAFAGQAFPLMAMPPVARAWAQALPLTHYLELQTICWLGGAPWRYGVPQLLVLAGFAVGCGALGMLLLAHRANVPAAWGRT</sequence>